<dbReference type="EMBL" id="FUYB01000004">
    <property type="protein sequence ID" value="SKA73911.1"/>
    <property type="molecule type" value="Genomic_DNA"/>
</dbReference>
<reference evidence="1 2" key="1">
    <citation type="submission" date="2017-02" db="EMBL/GenBank/DDBJ databases">
        <authorList>
            <person name="Peterson S.W."/>
        </authorList>
    </citation>
    <scope>NUCLEOTIDE SEQUENCE [LARGE SCALE GENOMIC DNA]</scope>
    <source>
        <strain evidence="1 2">ATCC 49788</strain>
    </source>
</reference>
<dbReference type="STRING" id="92487.SAMN02745130_01304"/>
<accession>A0A1T4WB30</accession>
<sequence>MTAYPQSTQTLLNKATAISGAGFDIVYDYNLPISSSVKIAGREGRERHEIILRLPSDENNYLIAWQAAFVLHQFQMPETERANLKPEPAALAPIKSELLQMHPQIPISQREHFSEHVIGGVLTQLRSMPVGMLIDLALHRDYTELQATQRQSLINQVVEHIGCLQMTADMFPRRVLRANQVMNAAQALMVATLFDIPDIFAPYQTVGMEAAATLLLDACMHQVFDETLDRELIDSWGRTLGIEDWYRWV</sequence>
<evidence type="ECO:0000313" key="1">
    <source>
        <dbReference type="EMBL" id="SKA73911.1"/>
    </source>
</evidence>
<proteinExistence type="predicted"/>
<organism evidence="1 2">
    <name type="scientific">Thiothrix eikelboomii</name>
    <dbReference type="NCBI Taxonomy" id="92487"/>
    <lineage>
        <taxon>Bacteria</taxon>
        <taxon>Pseudomonadati</taxon>
        <taxon>Pseudomonadota</taxon>
        <taxon>Gammaproteobacteria</taxon>
        <taxon>Thiotrichales</taxon>
        <taxon>Thiotrichaceae</taxon>
        <taxon>Thiothrix</taxon>
    </lineage>
</organism>
<dbReference type="Proteomes" id="UP000190460">
    <property type="component" value="Unassembled WGS sequence"/>
</dbReference>
<dbReference type="AlphaFoldDB" id="A0A1T4WB30"/>
<gene>
    <name evidence="1" type="ORF">SAMN02745130_01304</name>
</gene>
<name>A0A1T4WB30_9GAMM</name>
<protein>
    <submittedName>
        <fullName evidence="1">Uncharacterized protein</fullName>
    </submittedName>
</protein>
<dbReference type="RefSeq" id="WP_200807045.1">
    <property type="nucleotide sequence ID" value="NZ_FUYB01000004.1"/>
</dbReference>
<evidence type="ECO:0000313" key="2">
    <source>
        <dbReference type="Proteomes" id="UP000190460"/>
    </source>
</evidence>
<keyword evidence="2" id="KW-1185">Reference proteome</keyword>